<sequence length="155" mass="17475">MVRRYLEDYAPGDVAEVGTVQVSAEEIVAFAKRYDPQPFHVDPEIAKTWPYGGLIASGWHTAAMAMRVLVDRFIDGETSLGSPGLGPIRWKLPVRPDETLRVRARVTNVERSQTKPDRGTLTFELEVRNQRDETVMIIENWIAIVRTRPQTEAAG</sequence>
<dbReference type="Proteomes" id="UP001317532">
    <property type="component" value="Chromosome"/>
</dbReference>
<dbReference type="PANTHER" id="PTHR43664:SF1">
    <property type="entry name" value="BETA-METHYLMALYL-COA DEHYDRATASE"/>
    <property type="match status" value="1"/>
</dbReference>
<dbReference type="InterPro" id="IPR029069">
    <property type="entry name" value="HotDog_dom_sf"/>
</dbReference>
<gene>
    <name evidence="2" type="ORF">WPS_06700</name>
</gene>
<dbReference type="KEGG" id="vab:WPS_06700"/>
<dbReference type="InterPro" id="IPR052342">
    <property type="entry name" value="MCH/BMMD"/>
</dbReference>
<dbReference type="PANTHER" id="PTHR43664">
    <property type="entry name" value="MONOAMINE OXIDASE-RELATED"/>
    <property type="match status" value="1"/>
</dbReference>
<dbReference type="Gene3D" id="3.10.129.10">
    <property type="entry name" value="Hotdog Thioesterase"/>
    <property type="match status" value="1"/>
</dbReference>
<dbReference type="RefSeq" id="WP_317996440.1">
    <property type="nucleotide sequence ID" value="NZ_AP025523.1"/>
</dbReference>
<protein>
    <submittedName>
        <fullName evidence="2">MaoC family dehydratase</fullName>
    </submittedName>
</protein>
<proteinExistence type="predicted"/>
<feature type="domain" description="MaoC-like" evidence="1">
    <location>
        <begin position="18"/>
        <end position="116"/>
    </location>
</feature>
<evidence type="ECO:0000259" key="1">
    <source>
        <dbReference type="Pfam" id="PF01575"/>
    </source>
</evidence>
<reference evidence="2 3" key="1">
    <citation type="journal article" date="2022" name="ISME Commun">
        <title>Vulcanimicrobium alpinus gen. nov. sp. nov., the first cultivated representative of the candidate phylum 'Eremiobacterota', is a metabolically versatile aerobic anoxygenic phototroph.</title>
        <authorList>
            <person name="Yabe S."/>
            <person name="Muto K."/>
            <person name="Abe K."/>
            <person name="Yokota A."/>
            <person name="Staudigel H."/>
            <person name="Tebo B.M."/>
        </authorList>
    </citation>
    <scope>NUCLEOTIDE SEQUENCE [LARGE SCALE GENOMIC DNA]</scope>
    <source>
        <strain evidence="2 3">WC8-2</strain>
    </source>
</reference>
<organism evidence="2 3">
    <name type="scientific">Vulcanimicrobium alpinum</name>
    <dbReference type="NCBI Taxonomy" id="3016050"/>
    <lineage>
        <taxon>Bacteria</taxon>
        <taxon>Bacillati</taxon>
        <taxon>Vulcanimicrobiota</taxon>
        <taxon>Vulcanimicrobiia</taxon>
        <taxon>Vulcanimicrobiales</taxon>
        <taxon>Vulcanimicrobiaceae</taxon>
        <taxon>Vulcanimicrobium</taxon>
    </lineage>
</organism>
<dbReference type="CDD" id="cd03454">
    <property type="entry name" value="YdeM"/>
    <property type="match status" value="1"/>
</dbReference>
<dbReference type="AlphaFoldDB" id="A0AAN1XUU2"/>
<keyword evidence="3" id="KW-1185">Reference proteome</keyword>
<dbReference type="InterPro" id="IPR002539">
    <property type="entry name" value="MaoC-like_dom"/>
</dbReference>
<dbReference type="SUPFAM" id="SSF54637">
    <property type="entry name" value="Thioesterase/thiol ester dehydrase-isomerase"/>
    <property type="match status" value="1"/>
</dbReference>
<dbReference type="Pfam" id="PF01575">
    <property type="entry name" value="MaoC_dehydratas"/>
    <property type="match status" value="1"/>
</dbReference>
<dbReference type="EMBL" id="AP025523">
    <property type="protein sequence ID" value="BDE05394.1"/>
    <property type="molecule type" value="Genomic_DNA"/>
</dbReference>
<evidence type="ECO:0000313" key="3">
    <source>
        <dbReference type="Proteomes" id="UP001317532"/>
    </source>
</evidence>
<name>A0AAN1XUU2_UNVUL</name>
<evidence type="ECO:0000313" key="2">
    <source>
        <dbReference type="EMBL" id="BDE05394.1"/>
    </source>
</evidence>
<accession>A0AAN1XUU2</accession>